<dbReference type="PANTHER" id="PTHR42877">
    <property type="entry name" value="L-ORNITHINE N(5)-MONOOXYGENASE-RELATED"/>
    <property type="match status" value="1"/>
</dbReference>
<feature type="compositionally biased region" description="Polar residues" evidence="2">
    <location>
        <begin position="1"/>
        <end position="11"/>
    </location>
</feature>
<accession>A0A2J6QZP1</accession>
<evidence type="ECO:0000256" key="2">
    <source>
        <dbReference type="SAM" id="MobiDB-lite"/>
    </source>
</evidence>
<dbReference type="EMBL" id="KZ613961">
    <property type="protein sequence ID" value="PMD31733.1"/>
    <property type="molecule type" value="Genomic_DNA"/>
</dbReference>
<evidence type="ECO:0000313" key="4">
    <source>
        <dbReference type="Proteomes" id="UP000235786"/>
    </source>
</evidence>
<dbReference type="Pfam" id="PF13450">
    <property type="entry name" value="NAD_binding_8"/>
    <property type="match status" value="1"/>
</dbReference>
<keyword evidence="4" id="KW-1185">Reference proteome</keyword>
<dbReference type="InterPro" id="IPR036188">
    <property type="entry name" value="FAD/NAD-bd_sf"/>
</dbReference>
<dbReference type="SUPFAM" id="SSF51905">
    <property type="entry name" value="FAD/NAD(P)-binding domain"/>
    <property type="match status" value="3"/>
</dbReference>
<dbReference type="InterPro" id="IPR051209">
    <property type="entry name" value="FAD-bind_Monooxygenase_sf"/>
</dbReference>
<reference evidence="3 4" key="1">
    <citation type="submission" date="2016-04" db="EMBL/GenBank/DDBJ databases">
        <title>A degradative enzymes factory behind the ericoid mycorrhizal symbiosis.</title>
        <authorList>
            <consortium name="DOE Joint Genome Institute"/>
            <person name="Martino E."/>
            <person name="Morin E."/>
            <person name="Grelet G."/>
            <person name="Kuo A."/>
            <person name="Kohler A."/>
            <person name="Daghino S."/>
            <person name="Barry K."/>
            <person name="Choi C."/>
            <person name="Cichocki N."/>
            <person name="Clum A."/>
            <person name="Copeland A."/>
            <person name="Hainaut M."/>
            <person name="Haridas S."/>
            <person name="Labutti K."/>
            <person name="Lindquist E."/>
            <person name="Lipzen A."/>
            <person name="Khouja H.-R."/>
            <person name="Murat C."/>
            <person name="Ohm R."/>
            <person name="Olson A."/>
            <person name="Spatafora J."/>
            <person name="Veneault-Fourrey C."/>
            <person name="Henrissat B."/>
            <person name="Grigoriev I."/>
            <person name="Martin F."/>
            <person name="Perotto S."/>
        </authorList>
    </citation>
    <scope>NUCLEOTIDE SEQUENCE [LARGE SCALE GENOMIC DNA]</scope>
    <source>
        <strain evidence="3 4">F</strain>
    </source>
</reference>
<feature type="region of interest" description="Disordered" evidence="2">
    <location>
        <begin position="1"/>
        <end position="44"/>
    </location>
</feature>
<organism evidence="3 4">
    <name type="scientific">Hyaloscypha variabilis (strain UAMH 11265 / GT02V1 / F)</name>
    <name type="common">Meliniomyces variabilis</name>
    <dbReference type="NCBI Taxonomy" id="1149755"/>
    <lineage>
        <taxon>Eukaryota</taxon>
        <taxon>Fungi</taxon>
        <taxon>Dikarya</taxon>
        <taxon>Ascomycota</taxon>
        <taxon>Pezizomycotina</taxon>
        <taxon>Leotiomycetes</taxon>
        <taxon>Helotiales</taxon>
        <taxon>Hyaloscyphaceae</taxon>
        <taxon>Hyaloscypha</taxon>
        <taxon>Hyaloscypha variabilis</taxon>
    </lineage>
</organism>
<name>A0A2J6QZP1_HYAVF</name>
<feature type="compositionally biased region" description="Polar residues" evidence="2">
    <location>
        <begin position="19"/>
        <end position="30"/>
    </location>
</feature>
<dbReference type="Proteomes" id="UP000235786">
    <property type="component" value="Unassembled WGS sequence"/>
</dbReference>
<dbReference type="AlphaFoldDB" id="A0A2J6QZP1"/>
<dbReference type="PANTHER" id="PTHR42877:SF6">
    <property type="entry name" value="MONOOXYGENASE, PUTATIVE (AFU_ORTHOLOGUE AFUA_3G15050)-RELATED"/>
    <property type="match status" value="1"/>
</dbReference>
<sequence length="611" mass="68222">MTSAQDSSAVSRLQAIQKHLSSSPDPSSTRKAADLPPGNKYFPNQQPFDPFRPVKTIIVGTGICGVAAAVLLSKKVKNHTVKVYEKNSRGGTWAINQYPGVRCDVPSHAYQLTFAPNTKWTEYYPKQSEIQQYYENILVDYGIKDKISFNHEVVKAIWREQSSKWEVEVKNLETGEIVVDEADFLVTAPGRLNQTHIPPIPGLSDFKGKLVHTAQWDPTYDYKGKRVAVIGNGASGQQLLPNIAGDVKHLDHYVRSKVWISPTFRAGLHEATADAPGGPKFSPEQKQQWEEDPESYLKYRKLLESGFHGTLHGSVKGSPQNNLLRESIIKTMLKRLNGDEKWLARVIPDYAPGCKRITPAPGYLETLLEPHVEYVTEPIVSATANGLVTADGTVREVDAIFAATGFKGGYVPRFPTIGKGGIDLRDKWSFDSEPGYPETYLGVMAPGFPNYFFILQAQGNGQGGTVPLQAETSSTFIAKVIRKIQSQSYASLDPRLDATEDFNNIVSGYFDNKVTTDTCNSWFKPQRIAIAWPGSGHHRIDALKDPRWEDFEFQRAKGAEQNRYEYFGDGNTAKETRFIAAKNDPKANDVTPYLKEISKVDLEVLHEHWNQ</sequence>
<comment type="similarity">
    <text evidence="1">Belongs to the FAD-binding monooxygenase family.</text>
</comment>
<gene>
    <name evidence="3" type="ORF">L207DRAFT_610369</name>
</gene>
<proteinExistence type="inferred from homology"/>
<evidence type="ECO:0000256" key="1">
    <source>
        <dbReference type="ARBA" id="ARBA00010139"/>
    </source>
</evidence>
<protein>
    <submittedName>
        <fullName evidence="3">FAD/NAD(P)-binding domain-containing protein</fullName>
    </submittedName>
</protein>
<evidence type="ECO:0000313" key="3">
    <source>
        <dbReference type="EMBL" id="PMD31733.1"/>
    </source>
</evidence>
<dbReference type="PRINTS" id="PR00469">
    <property type="entry name" value="PNDRDTASEII"/>
</dbReference>
<dbReference type="Gene3D" id="3.50.50.60">
    <property type="entry name" value="FAD/NAD(P)-binding domain"/>
    <property type="match status" value="2"/>
</dbReference>
<dbReference type="OrthoDB" id="74360at2759"/>